<sequence length="305" mass="33972">MKIKKLNLAVAALLTGSLLLVPAASAFNDVQGDDARMVESLQDRGIIQGMTKDKFVPLGKVNGAQGVHMIVQALGLKAKPDNQVSSQNTDKNWHWYDESLVIAADNGIELPQGFSVSKELTREQFAILLQQGIHATGDYPLIAMLIQIADADEVTTSYFNSVQALLLMKITELDDAGKFHAKQPLTRIEAAKWVYNSREFVDNHRKADDPMQDEVTYSMEKVNDQINKVILQRENQPNPGYGIAVTKVEFGKDQVATIYYELLSPKPGQMYPQVITTTKTETYISSSYKVALVHDTSPMELKRLK</sequence>
<feature type="chain" id="PRO_5039487401" evidence="1">
    <location>
        <begin position="27"/>
        <end position="305"/>
    </location>
</feature>
<keyword evidence="5" id="KW-1185">Reference proteome</keyword>
<dbReference type="KEGG" id="plut:EI981_17160"/>
<evidence type="ECO:0000313" key="4">
    <source>
        <dbReference type="EMBL" id="AZS15992.1"/>
    </source>
</evidence>
<dbReference type="AlphaFoldDB" id="A0A3S9V091"/>
<reference evidence="5" key="1">
    <citation type="submission" date="2018-12" db="EMBL/GenBank/DDBJ databases">
        <title>Complete genome sequence of Paenibacillus sp. MBLB1234.</title>
        <authorList>
            <person name="Nam Y.-D."/>
            <person name="Kang J."/>
            <person name="Chung W.-H."/>
            <person name="Park Y.S."/>
        </authorList>
    </citation>
    <scope>NUCLEOTIDE SEQUENCE [LARGE SCALE GENOMIC DNA]</scope>
    <source>
        <strain evidence="5">MBLB1234</strain>
    </source>
</reference>
<dbReference type="GO" id="GO:0006508">
    <property type="term" value="P:proteolysis"/>
    <property type="evidence" value="ECO:0007669"/>
    <property type="project" value="UniProtKB-KW"/>
</dbReference>
<dbReference type="RefSeq" id="WP_127000178.1">
    <property type="nucleotide sequence ID" value="NZ_CP034346.1"/>
</dbReference>
<dbReference type="GO" id="GO:0008233">
    <property type="term" value="F:peptidase activity"/>
    <property type="evidence" value="ECO:0007669"/>
    <property type="project" value="UniProtKB-KW"/>
</dbReference>
<dbReference type="InterPro" id="IPR025748">
    <property type="entry name" value="PrcB_C_dom"/>
</dbReference>
<dbReference type="Pfam" id="PF14343">
    <property type="entry name" value="PrcB_C"/>
    <property type="match status" value="1"/>
</dbReference>
<accession>A0A3S9V091</accession>
<organism evidence="4 5">
    <name type="scientific">Paenibacillus lutimineralis</name>
    <dbReference type="NCBI Taxonomy" id="2707005"/>
    <lineage>
        <taxon>Bacteria</taxon>
        <taxon>Bacillati</taxon>
        <taxon>Bacillota</taxon>
        <taxon>Bacilli</taxon>
        <taxon>Bacillales</taxon>
        <taxon>Paenibacillaceae</taxon>
        <taxon>Paenibacillus</taxon>
    </lineage>
</organism>
<dbReference type="InterPro" id="IPR001119">
    <property type="entry name" value="SLH_dom"/>
</dbReference>
<feature type="domain" description="PrcB C-terminal" evidence="3">
    <location>
        <begin position="231"/>
        <end position="277"/>
    </location>
</feature>
<protein>
    <submittedName>
        <fullName evidence="4">Protease complex subunit PrcB family protein</fullName>
    </submittedName>
</protein>
<dbReference type="OrthoDB" id="1738667at2"/>
<evidence type="ECO:0000313" key="5">
    <source>
        <dbReference type="Proteomes" id="UP000270678"/>
    </source>
</evidence>
<name>A0A3S9V091_9BACL</name>
<feature type="domain" description="SLH" evidence="2">
    <location>
        <begin position="149"/>
        <end position="191"/>
    </location>
</feature>
<dbReference type="Pfam" id="PF00395">
    <property type="entry name" value="SLH"/>
    <property type="match status" value="2"/>
</dbReference>
<proteinExistence type="predicted"/>
<evidence type="ECO:0000259" key="2">
    <source>
        <dbReference type="Pfam" id="PF00395"/>
    </source>
</evidence>
<feature type="signal peptide" evidence="1">
    <location>
        <begin position="1"/>
        <end position="26"/>
    </location>
</feature>
<keyword evidence="4" id="KW-0378">Hydrolase</keyword>
<feature type="domain" description="SLH" evidence="2">
    <location>
        <begin position="27"/>
        <end position="65"/>
    </location>
</feature>
<dbReference type="EMBL" id="CP034346">
    <property type="protein sequence ID" value="AZS15992.1"/>
    <property type="molecule type" value="Genomic_DNA"/>
</dbReference>
<evidence type="ECO:0000256" key="1">
    <source>
        <dbReference type="SAM" id="SignalP"/>
    </source>
</evidence>
<dbReference type="Proteomes" id="UP000270678">
    <property type="component" value="Chromosome"/>
</dbReference>
<keyword evidence="1" id="KW-0732">Signal</keyword>
<evidence type="ECO:0000259" key="3">
    <source>
        <dbReference type="Pfam" id="PF14343"/>
    </source>
</evidence>
<keyword evidence="4" id="KW-0645">Protease</keyword>
<gene>
    <name evidence="4" type="ORF">EI981_17160</name>
</gene>